<dbReference type="Gene3D" id="3.40.50.300">
    <property type="entry name" value="P-loop containing nucleotide triphosphate hydrolases"/>
    <property type="match status" value="1"/>
</dbReference>
<feature type="domain" description="SRP54-type proteins GTP-binding" evidence="7">
    <location>
        <begin position="23"/>
        <end position="36"/>
    </location>
</feature>
<keyword evidence="6 8" id="KW-0675">Receptor</keyword>
<evidence type="ECO:0000313" key="8">
    <source>
        <dbReference type="EMBL" id="OBX34600.1"/>
    </source>
</evidence>
<dbReference type="InterPro" id="IPR042101">
    <property type="entry name" value="SRP54_N_sf"/>
</dbReference>
<accession>A0A1B8NX75</accession>
<dbReference type="SUPFAM" id="SSF52540">
    <property type="entry name" value="P-loop containing nucleoside triphosphate hydrolases"/>
    <property type="match status" value="1"/>
</dbReference>
<dbReference type="GO" id="GO:0005047">
    <property type="term" value="F:signal recognition particle binding"/>
    <property type="evidence" value="ECO:0007669"/>
    <property type="project" value="TreeGrafter"/>
</dbReference>
<evidence type="ECO:0000256" key="4">
    <source>
        <dbReference type="ARBA" id="ARBA00023134"/>
    </source>
</evidence>
<dbReference type="EMBL" id="MAJD01000002">
    <property type="protein sequence ID" value="OBX34600.1"/>
    <property type="molecule type" value="Genomic_DNA"/>
</dbReference>
<dbReference type="PATRIC" id="fig|2746.7.peg.3762"/>
<proteinExistence type="inferred from homology"/>
<evidence type="ECO:0000256" key="5">
    <source>
        <dbReference type="ARBA" id="ARBA00023136"/>
    </source>
</evidence>
<comment type="caution">
    <text evidence="8">The sequence shown here is derived from an EMBL/GenBank/DDBJ whole genome shotgun (WGS) entry which is preliminary data.</text>
</comment>
<evidence type="ECO:0000256" key="2">
    <source>
        <dbReference type="ARBA" id="ARBA00008531"/>
    </source>
</evidence>
<keyword evidence="3" id="KW-0547">Nucleotide-binding</keyword>
<dbReference type="PANTHER" id="PTHR43134:SF1">
    <property type="entry name" value="SIGNAL RECOGNITION PARTICLE RECEPTOR SUBUNIT ALPHA"/>
    <property type="match status" value="1"/>
</dbReference>
<dbReference type="PROSITE" id="PS00300">
    <property type="entry name" value="SRP54"/>
    <property type="match status" value="1"/>
</dbReference>
<dbReference type="GO" id="GO:0005886">
    <property type="term" value="C:plasma membrane"/>
    <property type="evidence" value="ECO:0007669"/>
    <property type="project" value="UniProtKB-SubCell"/>
</dbReference>
<reference evidence="8 9" key="1">
    <citation type="submission" date="2016-06" db="EMBL/GenBank/DDBJ databases">
        <title>Genome sequence of halotolerant plant growth promoting strain of Halomonas elongata HEK1 isolated from salterns of Rann of Kutch, Gujarat, India.</title>
        <authorList>
            <person name="Gaba S."/>
            <person name="Singh R.N."/>
            <person name="Abrol S."/>
            <person name="Kaushik R."/>
            <person name="Saxena A.K."/>
        </authorList>
    </citation>
    <scope>NUCLEOTIDE SEQUENCE [LARGE SCALE GENOMIC DNA]</scope>
    <source>
        <strain evidence="8 9">HEK1</strain>
    </source>
</reference>
<evidence type="ECO:0000259" key="7">
    <source>
        <dbReference type="PROSITE" id="PS00300"/>
    </source>
</evidence>
<dbReference type="Pfam" id="PF00448">
    <property type="entry name" value="SRP54"/>
    <property type="match status" value="1"/>
</dbReference>
<dbReference type="InterPro" id="IPR027417">
    <property type="entry name" value="P-loop_NTPase"/>
</dbReference>
<dbReference type="InterPro" id="IPR000897">
    <property type="entry name" value="SRP54_GTPase_dom"/>
</dbReference>
<dbReference type="GO" id="GO:0005525">
    <property type="term" value="F:GTP binding"/>
    <property type="evidence" value="ECO:0007669"/>
    <property type="project" value="UniProtKB-KW"/>
</dbReference>
<gene>
    <name evidence="8" type="primary">ftsY_1</name>
    <name evidence="8" type="ORF">A8U91_03657</name>
</gene>
<comment type="similarity">
    <text evidence="2">Belongs to the GTP-binding SRP family.</text>
</comment>
<dbReference type="Gene3D" id="1.20.120.140">
    <property type="entry name" value="Signal recognition particle SRP54, nucleotide-binding domain"/>
    <property type="match status" value="1"/>
</dbReference>
<organism evidence="8 9">
    <name type="scientific">Halomonas elongata</name>
    <dbReference type="NCBI Taxonomy" id="2746"/>
    <lineage>
        <taxon>Bacteria</taxon>
        <taxon>Pseudomonadati</taxon>
        <taxon>Pseudomonadota</taxon>
        <taxon>Gammaproteobacteria</taxon>
        <taxon>Oceanospirillales</taxon>
        <taxon>Halomonadaceae</taxon>
        <taxon>Halomonas</taxon>
    </lineage>
</organism>
<dbReference type="GO" id="GO:0003924">
    <property type="term" value="F:GTPase activity"/>
    <property type="evidence" value="ECO:0007669"/>
    <property type="project" value="TreeGrafter"/>
</dbReference>
<keyword evidence="4" id="KW-0342">GTP-binding</keyword>
<protein>
    <submittedName>
        <fullName evidence="8">Signal recognition particle receptor FtsY</fullName>
    </submittedName>
</protein>
<sequence length="56" mass="5997">MTKLDGTAKGGIIFALAQQLGTPIRFIGVGETLDDLRPFAAREFVDALFDRDDAAA</sequence>
<dbReference type="Proteomes" id="UP000092504">
    <property type="component" value="Unassembled WGS sequence"/>
</dbReference>
<name>A0A1B8NX75_HALEL</name>
<dbReference type="AlphaFoldDB" id="A0A1B8NX75"/>
<evidence type="ECO:0000256" key="6">
    <source>
        <dbReference type="ARBA" id="ARBA00023170"/>
    </source>
</evidence>
<keyword evidence="5" id="KW-0472">Membrane</keyword>
<comment type="subcellular location">
    <subcellularLocation>
        <location evidence="1">Cell membrane</location>
        <topology evidence="1">Peripheral membrane protein</topology>
        <orientation evidence="1">Cytoplasmic side</orientation>
    </subcellularLocation>
</comment>
<evidence type="ECO:0000256" key="1">
    <source>
        <dbReference type="ARBA" id="ARBA00004413"/>
    </source>
</evidence>
<evidence type="ECO:0000256" key="3">
    <source>
        <dbReference type="ARBA" id="ARBA00022741"/>
    </source>
</evidence>
<dbReference type="PANTHER" id="PTHR43134">
    <property type="entry name" value="SIGNAL RECOGNITION PARTICLE RECEPTOR SUBUNIT ALPHA"/>
    <property type="match status" value="1"/>
</dbReference>
<evidence type="ECO:0000313" key="9">
    <source>
        <dbReference type="Proteomes" id="UP000092504"/>
    </source>
</evidence>
<dbReference type="GO" id="GO:0006614">
    <property type="term" value="P:SRP-dependent cotranslational protein targeting to membrane"/>
    <property type="evidence" value="ECO:0007669"/>
    <property type="project" value="InterPro"/>
</dbReference>